<evidence type="ECO:0008006" key="3">
    <source>
        <dbReference type="Google" id="ProtNLM"/>
    </source>
</evidence>
<organism evidence="1 2">
    <name type="scientific">Endocarpon pusillum</name>
    <dbReference type="NCBI Taxonomy" id="364733"/>
    <lineage>
        <taxon>Eukaryota</taxon>
        <taxon>Fungi</taxon>
        <taxon>Dikarya</taxon>
        <taxon>Ascomycota</taxon>
        <taxon>Pezizomycotina</taxon>
        <taxon>Eurotiomycetes</taxon>
        <taxon>Chaetothyriomycetidae</taxon>
        <taxon>Verrucariales</taxon>
        <taxon>Verrucariaceae</taxon>
        <taxon>Endocarpon</taxon>
    </lineage>
</organism>
<dbReference type="Gene3D" id="1.25.40.20">
    <property type="entry name" value="Ankyrin repeat-containing domain"/>
    <property type="match status" value="1"/>
</dbReference>
<evidence type="ECO:0000313" key="2">
    <source>
        <dbReference type="Proteomes" id="UP000606974"/>
    </source>
</evidence>
<dbReference type="EMBL" id="JAACFV010000024">
    <property type="protein sequence ID" value="KAF7511002.1"/>
    <property type="molecule type" value="Genomic_DNA"/>
</dbReference>
<name>A0A8H7E6D5_9EURO</name>
<gene>
    <name evidence="1" type="ORF">GJ744_005548</name>
</gene>
<dbReference type="OrthoDB" id="1577640at2759"/>
<dbReference type="SUPFAM" id="SSF48403">
    <property type="entry name" value="Ankyrin repeat"/>
    <property type="match status" value="1"/>
</dbReference>
<proteinExistence type="predicted"/>
<dbReference type="AlphaFoldDB" id="A0A8H7E6D5"/>
<dbReference type="InterPro" id="IPR036770">
    <property type="entry name" value="Ankyrin_rpt-contain_sf"/>
</dbReference>
<sequence length="1092" mass="122237">MSDPVSVAGTAVGIVSLGLVLCHGLTEYLQALKCRKEDIESISRQVDCLQSALNVISFALPKLSSDHQNAGHAVERCLYLCKDEMKQLSDRLSELKDQSHSDSFNQKLRLQARKLVYPFKQGSLRRLEDSVMKINQILSTALQAAGLDVSGAQLETISLLATKSETTAHNVSSVMDSVSTLNSDIKSVESMLSRNDDRTIYLSSMIEQSVPKIRDEISTAIPQIQSALPRIELSVAKAASSNSDIAQILTVMSGDIGRVEENLNALRETQDQRMRLVQEFLSNLHQSQSQQLARIGSLEKEVRGQRLPLLLSLDAPPGISDDFDWQQSANSSITYTKKHKRRPSPHQTGARDLGSSVCTCPASYAFREYQYLSRAVSLFYSKERYETHLPRCPFYTSPQQVRKLGARFHSVGYLLSTAILTTVSMKTGASGFSITPHLSFKAIVSSRSPAFSLFSQENYEKSLHRRSATTSELTSEFLDSIMPRLLRLFAERQASPTDVNEFGQSLLHAALYRMYRLYEIDVRTLHSVRQLLLSLLASGVPTDTCDMAGESTLTLWLCVVFWNNLASGSTSAALSITSELVDHGAAILPCNRLYMVSWRDYPGPCMVSWFLRLHDFAESCRCGPLSMAIIRRSEKDVRRILANVPSALAERNAVGQTPLHISYGWPLGIKLLLDAGAQDIIDCTDNFGIPAFAYASEFSCPESLELLLEAECSFFPSSFRGLNGDSHGFGLALLSGSQDTGRRLVQSLTDRRERLKALALDNLPFEKIATFNLCSNTILDEKSYDVYASLQASAVNVPESLAVPSAQMSVYHIRRLSPGSAEEMYRRGFHDIDAYDGQGLTPLMRYYNDDLRLECWLLAHGANLYATPNPSQRSGIMNPDATAAHFLGSKIADQFINDDFYRGCSKLDPKVHDLAKLVCSIFKADTCSCGCSSRGCHPATMMFKKIYDWRPNMYLFIEHLSLIGQIMRHTTLIDDAPCWLPGEAIRFSTFVALDIRHTCCEHKVYHIYSKEEEEREELREEDRFRLQLLEELVAGFEEKYTELEVGLVEFFEGYWLTRMNAVLYDEATLTDKDEEEVRRIEAIGVILDREGA</sequence>
<dbReference type="Proteomes" id="UP000606974">
    <property type="component" value="Unassembled WGS sequence"/>
</dbReference>
<keyword evidence="2" id="KW-1185">Reference proteome</keyword>
<protein>
    <recommendedName>
        <fullName evidence="3">Fungal N-terminal domain-containing protein</fullName>
    </recommendedName>
</protein>
<comment type="caution">
    <text evidence="1">The sequence shown here is derived from an EMBL/GenBank/DDBJ whole genome shotgun (WGS) entry which is preliminary data.</text>
</comment>
<evidence type="ECO:0000313" key="1">
    <source>
        <dbReference type="EMBL" id="KAF7511002.1"/>
    </source>
</evidence>
<accession>A0A8H7E6D5</accession>
<reference evidence="1" key="1">
    <citation type="submission" date="2020-02" db="EMBL/GenBank/DDBJ databases">
        <authorList>
            <person name="Palmer J.M."/>
        </authorList>
    </citation>
    <scope>NUCLEOTIDE SEQUENCE</scope>
    <source>
        <strain evidence="1">EPUS1.4</strain>
        <tissue evidence="1">Thallus</tissue>
    </source>
</reference>